<dbReference type="Gene3D" id="3.40.50.1000">
    <property type="entry name" value="HAD superfamily/HAD-like"/>
    <property type="match status" value="1"/>
</dbReference>
<dbReference type="EMBL" id="CP117884">
    <property type="protein sequence ID" value="WDF82651.1"/>
    <property type="molecule type" value="Genomic_DNA"/>
</dbReference>
<name>A0ABY7WRB5_9LACO</name>
<proteinExistence type="predicted"/>
<keyword evidence="1" id="KW-0378">Hydrolase</keyword>
<dbReference type="SFLD" id="SFLDG01140">
    <property type="entry name" value="C2.B:_Phosphomannomutase_and_P"/>
    <property type="match status" value="1"/>
</dbReference>
<dbReference type="Proteomes" id="UP001220377">
    <property type="component" value="Chromosome"/>
</dbReference>
<dbReference type="InterPro" id="IPR036412">
    <property type="entry name" value="HAD-like_sf"/>
</dbReference>
<dbReference type="Pfam" id="PF08282">
    <property type="entry name" value="Hydrolase_3"/>
    <property type="match status" value="1"/>
</dbReference>
<dbReference type="PANTHER" id="PTHR10000:SF53">
    <property type="entry name" value="5-AMINO-6-(5-PHOSPHO-D-RIBITYLAMINO)URACIL PHOSPHATASE YBJI-RELATED"/>
    <property type="match status" value="1"/>
</dbReference>
<protein>
    <submittedName>
        <fullName evidence="1">HAD family hydrolase</fullName>
    </submittedName>
</protein>
<dbReference type="PANTHER" id="PTHR10000">
    <property type="entry name" value="PHOSPHOSERINE PHOSPHATASE"/>
    <property type="match status" value="1"/>
</dbReference>
<dbReference type="RefSeq" id="WP_274260269.1">
    <property type="nucleotide sequence ID" value="NZ_CP117884.1"/>
</dbReference>
<dbReference type="GO" id="GO:0016787">
    <property type="term" value="F:hydrolase activity"/>
    <property type="evidence" value="ECO:0007669"/>
    <property type="project" value="UniProtKB-KW"/>
</dbReference>
<dbReference type="Gene3D" id="3.30.1240.10">
    <property type="match status" value="1"/>
</dbReference>
<dbReference type="InterPro" id="IPR023214">
    <property type="entry name" value="HAD_sf"/>
</dbReference>
<evidence type="ECO:0000313" key="2">
    <source>
        <dbReference type="Proteomes" id="UP001220377"/>
    </source>
</evidence>
<organism evidence="1 2">
    <name type="scientific">Lacticaseibacillus pabuli</name>
    <dbReference type="NCBI Taxonomy" id="3025672"/>
    <lineage>
        <taxon>Bacteria</taxon>
        <taxon>Bacillati</taxon>
        <taxon>Bacillota</taxon>
        <taxon>Bacilli</taxon>
        <taxon>Lactobacillales</taxon>
        <taxon>Lactobacillaceae</taxon>
        <taxon>Lacticaseibacillus</taxon>
    </lineage>
</organism>
<accession>A0ABY7WRB5</accession>
<dbReference type="SUPFAM" id="SSF56784">
    <property type="entry name" value="HAD-like"/>
    <property type="match status" value="1"/>
</dbReference>
<dbReference type="SFLD" id="SFLDS00003">
    <property type="entry name" value="Haloacid_Dehalogenase"/>
    <property type="match status" value="1"/>
</dbReference>
<keyword evidence="2" id="KW-1185">Reference proteome</keyword>
<gene>
    <name evidence="1" type="ORF">PQ472_12295</name>
</gene>
<reference evidence="1 2" key="1">
    <citation type="submission" date="2023-02" db="EMBL/GenBank/DDBJ databases">
        <title>Genome sequence of Lacticaseibacillus sp. KACC 23028.</title>
        <authorList>
            <person name="Kim S."/>
            <person name="Heo J."/>
            <person name="Kwon S.-W."/>
        </authorList>
    </citation>
    <scope>NUCLEOTIDE SEQUENCE [LARGE SCALE GENOMIC DNA]</scope>
    <source>
        <strain evidence="1 2">KACC 23028</strain>
    </source>
</reference>
<sequence length="278" mass="30693">MNDIRLIATDLDDTLLHHDGTVPRQFSQVASELEYLGVHMVLASGRSLHTLQVQFPELAKYASFICDNGAVIYTHGRLVAMSQIAPAIYHRMFDDIRKVGAIPIICGPGATYMDRQDVKHRSALARFFNKISATAHPNVLDVPADKISAFFPNGITPAGHEQICNAYAADYTVTPSDDSWLDITNRGVNKGAALQHLGASRGVEATEMVSFGNTDNDREMLQLTRYSYIVENATNGMTKYARFRTASCDDEGVMQVLQQILQSKRRDQAALIGWASGR</sequence>
<evidence type="ECO:0000313" key="1">
    <source>
        <dbReference type="EMBL" id="WDF82651.1"/>
    </source>
</evidence>